<reference evidence="17 18" key="2">
    <citation type="submission" date="2023-12" db="EMBL/GenBank/DDBJ databases">
        <title>Description of an unclassified Opitutus bacterium of Verrucomicrobiota.</title>
        <authorList>
            <person name="Zhang D.-F."/>
        </authorList>
    </citation>
    <scope>NUCLEOTIDE SEQUENCE [LARGE SCALE GENOMIC DNA]</scope>
    <source>
        <strain evidence="17 18">WL0086</strain>
    </source>
</reference>
<feature type="transmembrane region" description="Helical" evidence="16">
    <location>
        <begin position="312"/>
        <end position="336"/>
    </location>
</feature>
<evidence type="ECO:0000256" key="2">
    <source>
        <dbReference type="ARBA" id="ARBA00022676"/>
    </source>
</evidence>
<feature type="transmembrane region" description="Helical" evidence="16">
    <location>
        <begin position="21"/>
        <end position="43"/>
    </location>
</feature>
<keyword evidence="3" id="KW-0808">Transferase</keyword>
<keyword evidence="6" id="KW-0573">Peptidoglycan synthesis</keyword>
<evidence type="ECO:0000313" key="17">
    <source>
        <dbReference type="EMBL" id="WRQ89103.1"/>
    </source>
</evidence>
<evidence type="ECO:0000256" key="9">
    <source>
        <dbReference type="ARBA" id="ARBA00032370"/>
    </source>
</evidence>
<dbReference type="Pfam" id="PF01098">
    <property type="entry name" value="FTSW_RODA_SPOVE"/>
    <property type="match status" value="1"/>
</dbReference>
<accession>A0ABZ1CC88</accession>
<comment type="similarity">
    <text evidence="11">Belongs to the SEDS family. FtsW subfamily.</text>
</comment>
<organism evidence="17 18">
    <name type="scientific">Actomonas aquatica</name>
    <dbReference type="NCBI Taxonomy" id="2866162"/>
    <lineage>
        <taxon>Bacteria</taxon>
        <taxon>Pseudomonadati</taxon>
        <taxon>Verrucomicrobiota</taxon>
        <taxon>Opitutia</taxon>
        <taxon>Opitutales</taxon>
        <taxon>Opitutaceae</taxon>
        <taxon>Actomonas</taxon>
    </lineage>
</organism>
<evidence type="ECO:0000256" key="1">
    <source>
        <dbReference type="ARBA" id="ARBA00004141"/>
    </source>
</evidence>
<evidence type="ECO:0000256" key="7">
    <source>
        <dbReference type="ARBA" id="ARBA00022989"/>
    </source>
</evidence>
<keyword evidence="18" id="KW-1185">Reference proteome</keyword>
<gene>
    <name evidence="17" type="ORF">K1X11_006760</name>
</gene>
<evidence type="ECO:0000256" key="3">
    <source>
        <dbReference type="ARBA" id="ARBA00022679"/>
    </source>
</evidence>
<dbReference type="RefSeq" id="WP_324726132.1">
    <property type="nucleotide sequence ID" value="NZ_CP139781.1"/>
</dbReference>
<evidence type="ECO:0000256" key="14">
    <source>
        <dbReference type="ARBA" id="ARBA00044770"/>
    </source>
</evidence>
<evidence type="ECO:0000256" key="10">
    <source>
        <dbReference type="ARBA" id="ARBA00033270"/>
    </source>
</evidence>
<evidence type="ECO:0000256" key="13">
    <source>
        <dbReference type="ARBA" id="ARBA00041418"/>
    </source>
</evidence>
<keyword evidence="7 16" id="KW-1133">Transmembrane helix</keyword>
<evidence type="ECO:0000256" key="11">
    <source>
        <dbReference type="ARBA" id="ARBA00038053"/>
    </source>
</evidence>
<feature type="transmembrane region" description="Helical" evidence="16">
    <location>
        <begin position="193"/>
        <end position="210"/>
    </location>
</feature>
<evidence type="ECO:0000313" key="18">
    <source>
        <dbReference type="Proteomes" id="UP000738431"/>
    </source>
</evidence>
<dbReference type="Proteomes" id="UP000738431">
    <property type="component" value="Chromosome"/>
</dbReference>
<feature type="transmembrane region" description="Helical" evidence="16">
    <location>
        <begin position="150"/>
        <end position="166"/>
    </location>
</feature>
<keyword evidence="4 16" id="KW-0812">Transmembrane</keyword>
<feature type="transmembrane region" description="Helical" evidence="16">
    <location>
        <begin position="279"/>
        <end position="300"/>
    </location>
</feature>
<dbReference type="EMBL" id="CP139781">
    <property type="protein sequence ID" value="WRQ89103.1"/>
    <property type="molecule type" value="Genomic_DNA"/>
</dbReference>
<feature type="transmembrane region" description="Helical" evidence="16">
    <location>
        <begin position="342"/>
        <end position="364"/>
    </location>
</feature>
<keyword evidence="8 16" id="KW-0472">Membrane</keyword>
<comment type="subcellular location">
    <subcellularLocation>
        <location evidence="1">Membrane</location>
        <topology evidence="1">Multi-pass membrane protein</topology>
    </subcellularLocation>
</comment>
<reference evidence="17 18" key="1">
    <citation type="submission" date="2021-08" db="EMBL/GenBank/DDBJ databases">
        <authorList>
            <person name="Zhang D."/>
            <person name="Zhang A."/>
            <person name="Wang L."/>
        </authorList>
    </citation>
    <scope>NUCLEOTIDE SEQUENCE [LARGE SCALE GENOMIC DNA]</scope>
    <source>
        <strain evidence="17 18">WL0086</strain>
    </source>
</reference>
<evidence type="ECO:0000256" key="4">
    <source>
        <dbReference type="ARBA" id="ARBA00022692"/>
    </source>
</evidence>
<feature type="transmembrane region" description="Helical" evidence="16">
    <location>
        <begin position="172"/>
        <end position="188"/>
    </location>
</feature>
<keyword evidence="2" id="KW-0328">Glycosyltransferase</keyword>
<evidence type="ECO:0000256" key="12">
    <source>
        <dbReference type="ARBA" id="ARBA00041185"/>
    </source>
</evidence>
<proteinExistence type="inferred from homology"/>
<evidence type="ECO:0000256" key="6">
    <source>
        <dbReference type="ARBA" id="ARBA00022984"/>
    </source>
</evidence>
<protein>
    <recommendedName>
        <fullName evidence="12">Probable peptidoglycan glycosyltransferase FtsW</fullName>
        <ecNumber evidence="14">2.4.99.28</ecNumber>
    </recommendedName>
    <alternativeName>
        <fullName evidence="13">Cell division protein FtsW</fullName>
    </alternativeName>
    <alternativeName>
        <fullName evidence="10">Cell wall polymerase</fullName>
    </alternativeName>
    <alternativeName>
        <fullName evidence="9">Peptidoglycan polymerase</fullName>
    </alternativeName>
</protein>
<feature type="transmembrane region" description="Helical" evidence="16">
    <location>
        <begin position="80"/>
        <end position="102"/>
    </location>
</feature>
<comment type="catalytic activity">
    <reaction evidence="15">
        <text>[GlcNAc-(1-&gt;4)-Mur2Ac(oyl-L-Ala-gamma-D-Glu-L-Lys-D-Ala-D-Ala)](n)-di-trans,octa-cis-undecaprenyl diphosphate + beta-D-GlcNAc-(1-&gt;4)-Mur2Ac(oyl-L-Ala-gamma-D-Glu-L-Lys-D-Ala-D-Ala)-di-trans,octa-cis-undecaprenyl diphosphate = [GlcNAc-(1-&gt;4)-Mur2Ac(oyl-L-Ala-gamma-D-Glu-L-Lys-D-Ala-D-Ala)](n+1)-di-trans,octa-cis-undecaprenyl diphosphate + di-trans,octa-cis-undecaprenyl diphosphate + H(+)</text>
        <dbReference type="Rhea" id="RHEA:23708"/>
        <dbReference type="Rhea" id="RHEA-COMP:9602"/>
        <dbReference type="Rhea" id="RHEA-COMP:9603"/>
        <dbReference type="ChEBI" id="CHEBI:15378"/>
        <dbReference type="ChEBI" id="CHEBI:58405"/>
        <dbReference type="ChEBI" id="CHEBI:60033"/>
        <dbReference type="ChEBI" id="CHEBI:78435"/>
        <dbReference type="EC" id="2.4.99.28"/>
    </reaction>
</comment>
<dbReference type="PANTHER" id="PTHR30474:SF2">
    <property type="entry name" value="PEPTIDOGLYCAN GLYCOSYLTRANSFERASE FTSW-RELATED"/>
    <property type="match status" value="1"/>
</dbReference>
<sequence>MKKKTPPRRSSPSFAQSPAMVIVLCVLGLLIVGLPVLFSATAGKSSWPFFYLVKQVVGISAAFVLCLIVSRMDLEYLRRFAWVIGVATIGALVLTAIPGIGVTVNGSRRWLGVGSFRLQPSEFAKLSLVFCLAHYLAINQTRIGEFRRGYVYPIAIIGLCAGLILLQPDFGTAALAVAVGVLMLFLAGARWLYILPTLGAVIAGFAALVINNPNRLHRFTAFLDVEANKLDGTYQLYQSLAAFAVGGINGAGIGQGRQQNHFLPEAHTDFIFAVMGEEMGLRFTLGVVITYAIIFLFGLLHLRRAPNLFQFLLVAGSILLVSLQAIINLGVVTGLLPTKGMSLPFISAGLSNLLLMGLLVGIIVNSARTWAKPNFVHRSRDLEEVVA</sequence>
<dbReference type="InterPro" id="IPR001182">
    <property type="entry name" value="FtsW/RodA"/>
</dbReference>
<evidence type="ECO:0000256" key="15">
    <source>
        <dbReference type="ARBA" id="ARBA00049902"/>
    </source>
</evidence>
<keyword evidence="5" id="KW-0133">Cell shape</keyword>
<name>A0ABZ1CC88_9BACT</name>
<evidence type="ECO:0000256" key="5">
    <source>
        <dbReference type="ARBA" id="ARBA00022960"/>
    </source>
</evidence>
<evidence type="ECO:0000256" key="8">
    <source>
        <dbReference type="ARBA" id="ARBA00023136"/>
    </source>
</evidence>
<feature type="transmembrane region" description="Helical" evidence="16">
    <location>
        <begin position="49"/>
        <end position="68"/>
    </location>
</feature>
<dbReference type="PANTHER" id="PTHR30474">
    <property type="entry name" value="CELL CYCLE PROTEIN"/>
    <property type="match status" value="1"/>
</dbReference>
<feature type="transmembrane region" description="Helical" evidence="16">
    <location>
        <begin position="122"/>
        <end position="138"/>
    </location>
</feature>
<evidence type="ECO:0000256" key="16">
    <source>
        <dbReference type="SAM" id="Phobius"/>
    </source>
</evidence>
<dbReference type="EC" id="2.4.99.28" evidence="14"/>